<evidence type="ECO:0000256" key="1">
    <source>
        <dbReference type="SAM" id="MobiDB-lite"/>
    </source>
</evidence>
<evidence type="ECO:0000313" key="2">
    <source>
        <dbReference type="EMBL" id="KAJ7764090.1"/>
    </source>
</evidence>
<protein>
    <submittedName>
        <fullName evidence="2">Uncharacterized protein</fullName>
    </submittedName>
</protein>
<sequence length="1079" mass="120889">MAFTLTGRTKGPWLHSSTLKAGLDDFPLVECSNLLTETFPALYTPEAAQRYLEGVANLSRSTNSGCHDDPSQAIQDWIVGDPHVNASRVIRDWITKYLTPLVTFDIVMYAAETNRQLLVSPMDRAHARPTYNAQMNKHLANRSDWCAIISDADTAFTAMANEAQRQKPLAPGDRKGEYLKWLYGLAGKGAGERALHNIRTVTFALGFYLHGNMDHTENALCTYTIKHAEKTRGVTLTAEDWVRPNDNSLLSPLWACMAHTPLSALFHDLNLSANVWKTMPLFCIWQASGSTLRCDFEHPLTMVERIMWKLLIRAALQEITDWQVMDMFLKHPEVIRILRPDRPMLPLHAQALRYPQQILEQDGGTLIPIQVEDEDLLLPIALPEASPVEDPRPVECNQAKPTGSGTKRKSDGPAEGASPKRVRQDKVPPAVPIPLSAKTRSQTNSLPAPSAPLTPAPMSKPIRSAGKHKATAKTTVQVSSAPAEAPSNLLVRVYGPEHAFAQQETEYQVIEAAFQEGKVLELDQELPFAAEPLMIEYWEPQPDGSWIKRTFEWKTFASVPSDRTTFEEMKATELKGQDDLPLYCQKSARNLDPTLKPSRTQSLVAVALKHEYLSLSEKDRHELHRHRCVLILDAYQDPIPPFNRATLSRFRHLEDRCEIQDPGLRKEVDGVIDEDIVRIGKLGDLLDKQARGGEVVLNALQNPMGNCNIPVPPGWSEYATHERAANHTRSIQGVPPPIMPSDDLRWVIIANKHAKSCAHQDVLSTSITLLVGWKLWALAVPLQEGPGPGDFSSRKGFQGWDAASSNKEFLRWEFIALGPNMTFYQRAGTPHHVISMANCIGWGHHGHCAAALSPGIWCALHNIIAGTATTNADHTNALHLLIRIFLFQARDIVIHKERDVHTPDIAIKEQLYDLVNLACFVILYPALNTKEYWNMGEDNVLPMSQYQFDEMAAAWDALSALVKFVDEQSFVSTIYASFQDMLDAGVIHMAVALERYKKGYEGRQKVQHGFTYTAFTLQLVRTLAAYESHRLTHNKIEVDPAAESRLASTFQMGMTSREKYERFVPWTAENMPCDIEIAQ</sequence>
<feature type="region of interest" description="Disordered" evidence="1">
    <location>
        <begin position="387"/>
        <end position="471"/>
    </location>
</feature>
<reference evidence="2" key="1">
    <citation type="submission" date="2023-03" db="EMBL/GenBank/DDBJ databases">
        <title>Massive genome expansion in bonnet fungi (Mycena s.s.) driven by repeated elements and novel gene families across ecological guilds.</title>
        <authorList>
            <consortium name="Lawrence Berkeley National Laboratory"/>
            <person name="Harder C.B."/>
            <person name="Miyauchi S."/>
            <person name="Viragh M."/>
            <person name="Kuo A."/>
            <person name="Thoen E."/>
            <person name="Andreopoulos B."/>
            <person name="Lu D."/>
            <person name="Skrede I."/>
            <person name="Drula E."/>
            <person name="Henrissat B."/>
            <person name="Morin E."/>
            <person name="Kohler A."/>
            <person name="Barry K."/>
            <person name="LaButti K."/>
            <person name="Morin E."/>
            <person name="Salamov A."/>
            <person name="Lipzen A."/>
            <person name="Mereny Z."/>
            <person name="Hegedus B."/>
            <person name="Baldrian P."/>
            <person name="Stursova M."/>
            <person name="Weitz H."/>
            <person name="Taylor A."/>
            <person name="Grigoriev I.V."/>
            <person name="Nagy L.G."/>
            <person name="Martin F."/>
            <person name="Kauserud H."/>
        </authorList>
    </citation>
    <scope>NUCLEOTIDE SEQUENCE</scope>
    <source>
        <strain evidence="2">CBHHK188m</strain>
    </source>
</reference>
<accession>A0AAD7JGP8</accession>
<organism evidence="2 3">
    <name type="scientific">Mycena maculata</name>
    <dbReference type="NCBI Taxonomy" id="230809"/>
    <lineage>
        <taxon>Eukaryota</taxon>
        <taxon>Fungi</taxon>
        <taxon>Dikarya</taxon>
        <taxon>Basidiomycota</taxon>
        <taxon>Agaricomycotina</taxon>
        <taxon>Agaricomycetes</taxon>
        <taxon>Agaricomycetidae</taxon>
        <taxon>Agaricales</taxon>
        <taxon>Marasmiineae</taxon>
        <taxon>Mycenaceae</taxon>
        <taxon>Mycena</taxon>
    </lineage>
</organism>
<comment type="caution">
    <text evidence="2">The sequence shown here is derived from an EMBL/GenBank/DDBJ whole genome shotgun (WGS) entry which is preliminary data.</text>
</comment>
<evidence type="ECO:0000313" key="3">
    <source>
        <dbReference type="Proteomes" id="UP001215280"/>
    </source>
</evidence>
<keyword evidence="3" id="KW-1185">Reference proteome</keyword>
<name>A0AAD7JGP8_9AGAR</name>
<proteinExistence type="predicted"/>
<dbReference type="AlphaFoldDB" id="A0AAD7JGP8"/>
<dbReference type="SUPFAM" id="SSF51197">
    <property type="entry name" value="Clavaminate synthase-like"/>
    <property type="match status" value="1"/>
</dbReference>
<dbReference type="EMBL" id="JARJLG010000038">
    <property type="protein sequence ID" value="KAJ7764090.1"/>
    <property type="molecule type" value="Genomic_DNA"/>
</dbReference>
<gene>
    <name evidence="2" type="ORF">DFH07DRAFT_1059140</name>
</gene>
<dbReference type="Proteomes" id="UP001215280">
    <property type="component" value="Unassembled WGS sequence"/>
</dbReference>